<evidence type="ECO:0000313" key="10">
    <source>
        <dbReference type="Proteomes" id="UP000237889"/>
    </source>
</evidence>
<dbReference type="PANTHER" id="PTHR12763">
    <property type="match status" value="1"/>
</dbReference>
<dbReference type="EMBL" id="CP027668">
    <property type="protein sequence ID" value="AVO45215.1"/>
    <property type="molecule type" value="Genomic_DNA"/>
</dbReference>
<dbReference type="SUPFAM" id="SSF46565">
    <property type="entry name" value="Chaperone J-domain"/>
    <property type="match status" value="1"/>
</dbReference>
<dbReference type="CDD" id="cd06257">
    <property type="entry name" value="DnaJ"/>
    <property type="match status" value="1"/>
</dbReference>
<evidence type="ECO:0000256" key="5">
    <source>
        <dbReference type="ARBA" id="ARBA00038105"/>
    </source>
</evidence>
<dbReference type="PANTHER" id="PTHR12763:SF28">
    <property type="entry name" value="GEO10507P1-RELATED"/>
    <property type="match status" value="1"/>
</dbReference>
<proteinExistence type="inferred from homology"/>
<sequence>MTYFIAGLIALIVFSGALNQILGANPKWLSNTVKKVGGVAVIAFGLFLLARGRWEMALPAFLAGATLLGIVPGQAALSGWGQAGTKTPRQNSTVRSRFVEMVLDIDTGEMSGRFIAGSLAGQTLEQIPVPRLIQAFAEIDGESAQLLEAYLDRREPGWREHAHGNAGAGQGGAPSSSAMTEEEAYQILGLQPGADEKAIRGAHRALMKKLHPDQGGSTWLASRVNQAKDTLLDRHGRNS</sequence>
<evidence type="ECO:0000313" key="9">
    <source>
        <dbReference type="EMBL" id="AVO45215.1"/>
    </source>
</evidence>
<evidence type="ECO:0000256" key="2">
    <source>
        <dbReference type="ARBA" id="ARBA00022692"/>
    </source>
</evidence>
<dbReference type="PROSITE" id="PS50076">
    <property type="entry name" value="DNAJ_2"/>
    <property type="match status" value="1"/>
</dbReference>
<keyword evidence="3 7" id="KW-1133">Transmembrane helix</keyword>
<evidence type="ECO:0000256" key="4">
    <source>
        <dbReference type="ARBA" id="ARBA00023136"/>
    </source>
</evidence>
<feature type="transmembrane region" description="Helical" evidence="7">
    <location>
        <begin position="33"/>
        <end position="50"/>
    </location>
</feature>
<dbReference type="Gene3D" id="1.10.287.110">
    <property type="entry name" value="DnaJ domain"/>
    <property type="match status" value="1"/>
</dbReference>
<dbReference type="FunFam" id="1.10.287.110:FF:000001">
    <property type="entry name" value="Import inner membrane translocase subunit tim14"/>
    <property type="match status" value="1"/>
</dbReference>
<evidence type="ECO:0000256" key="6">
    <source>
        <dbReference type="SAM" id="MobiDB-lite"/>
    </source>
</evidence>
<comment type="subcellular location">
    <subcellularLocation>
        <location evidence="1">Membrane</location>
        <topology evidence="1">Single-pass membrane protein</topology>
    </subcellularLocation>
</comment>
<feature type="region of interest" description="Disordered" evidence="6">
    <location>
        <begin position="159"/>
        <end position="181"/>
    </location>
</feature>
<dbReference type="PRINTS" id="PR00625">
    <property type="entry name" value="JDOMAIN"/>
</dbReference>
<dbReference type="InterPro" id="IPR036869">
    <property type="entry name" value="J_dom_sf"/>
</dbReference>
<reference evidence="9 10" key="1">
    <citation type="submission" date="2018-03" db="EMBL/GenBank/DDBJ databases">
        <title>Genome sequencing of Phreatobacter sp.</title>
        <authorList>
            <person name="Kim S.-J."/>
            <person name="Heo J."/>
            <person name="Kwon S.-W."/>
        </authorList>
    </citation>
    <scope>NUCLEOTIDE SEQUENCE [LARGE SCALE GENOMIC DNA]</scope>
    <source>
        <strain evidence="9 10">S-12</strain>
    </source>
</reference>
<protein>
    <submittedName>
        <fullName evidence="9">Molecular chaperone DnaJ</fullName>
    </submittedName>
</protein>
<comment type="similarity">
    <text evidence="5">Belongs to the TIM14 family.</text>
</comment>
<dbReference type="Pfam" id="PF00226">
    <property type="entry name" value="DnaJ"/>
    <property type="match status" value="1"/>
</dbReference>
<evidence type="ECO:0000256" key="7">
    <source>
        <dbReference type="SAM" id="Phobius"/>
    </source>
</evidence>
<organism evidence="9 10">
    <name type="scientific">Phreatobacter cathodiphilus</name>
    <dbReference type="NCBI Taxonomy" id="1868589"/>
    <lineage>
        <taxon>Bacteria</taxon>
        <taxon>Pseudomonadati</taxon>
        <taxon>Pseudomonadota</taxon>
        <taxon>Alphaproteobacteria</taxon>
        <taxon>Hyphomicrobiales</taxon>
        <taxon>Phreatobacteraceae</taxon>
        <taxon>Phreatobacter</taxon>
    </lineage>
</organism>
<accession>A0A2S0NAP2</accession>
<dbReference type="SMART" id="SM00271">
    <property type="entry name" value="DnaJ"/>
    <property type="match status" value="1"/>
</dbReference>
<dbReference type="Proteomes" id="UP000237889">
    <property type="component" value="Chromosome"/>
</dbReference>
<gene>
    <name evidence="9" type="ORF">C6569_09155</name>
</gene>
<dbReference type="InterPro" id="IPR001623">
    <property type="entry name" value="DnaJ_domain"/>
</dbReference>
<feature type="transmembrane region" description="Helical" evidence="7">
    <location>
        <begin position="57"/>
        <end position="80"/>
    </location>
</feature>
<dbReference type="GO" id="GO:0016020">
    <property type="term" value="C:membrane"/>
    <property type="evidence" value="ECO:0007669"/>
    <property type="project" value="UniProtKB-SubCell"/>
</dbReference>
<name>A0A2S0NAP2_9HYPH</name>
<dbReference type="OrthoDB" id="9811070at2"/>
<dbReference type="RefSeq" id="WP_106748556.1">
    <property type="nucleotide sequence ID" value="NZ_CP027668.1"/>
</dbReference>
<feature type="domain" description="J" evidence="8">
    <location>
        <begin position="183"/>
        <end position="239"/>
    </location>
</feature>
<evidence type="ECO:0000256" key="1">
    <source>
        <dbReference type="ARBA" id="ARBA00004167"/>
    </source>
</evidence>
<keyword evidence="4 7" id="KW-0472">Membrane</keyword>
<dbReference type="AlphaFoldDB" id="A0A2S0NAP2"/>
<evidence type="ECO:0000259" key="8">
    <source>
        <dbReference type="PROSITE" id="PS50076"/>
    </source>
</evidence>
<keyword evidence="10" id="KW-1185">Reference proteome</keyword>
<evidence type="ECO:0000256" key="3">
    <source>
        <dbReference type="ARBA" id="ARBA00022989"/>
    </source>
</evidence>
<keyword evidence="2 7" id="KW-0812">Transmembrane</keyword>
<dbReference type="KEGG" id="phr:C6569_09155"/>